<proteinExistence type="inferred from homology"/>
<evidence type="ECO:0000256" key="7">
    <source>
        <dbReference type="ARBA" id="ARBA00049244"/>
    </source>
</evidence>
<evidence type="ECO:0000256" key="4">
    <source>
        <dbReference type="ARBA" id="ARBA00022705"/>
    </source>
</evidence>
<sequence>MKALTLEEEILSGKVASIYLLYGEETFWHRHLVEILSKRFTGGVETLDGDELSWPDLRDVVAQPSFFGPKLWVVRNAQTMFSAKEETFIQSIVPGSCIFMSATSKENPAPKIFLELVAKLEGRVAEASSPSFSEAMNWVTEKLTGAGYKVSRDAAETLVLIAGKSMERLNHEVEKIQLYVGPAHEPGGRMVKQITSSVVLSCVSPDPEMHTFAFTDAICSKNTARALKELEDLKARGTNPILIVAMLTSSFALLWRAKECSLKGVPQNSLAGVLGVHPFSAKKALEQSKNWTFGELERAFRLLLDVDEALKKGYLDPDLGMDYLVMNLTRS</sequence>
<evidence type="ECO:0000256" key="5">
    <source>
        <dbReference type="ARBA" id="ARBA00022932"/>
    </source>
</evidence>
<dbReference type="EMBL" id="CP062796">
    <property type="protein sequence ID" value="QUL97597.1"/>
    <property type="molecule type" value="Genomic_DNA"/>
</dbReference>
<dbReference type="GO" id="GO:0006261">
    <property type="term" value="P:DNA-templated DNA replication"/>
    <property type="evidence" value="ECO:0007669"/>
    <property type="project" value="TreeGrafter"/>
</dbReference>
<dbReference type="InterPro" id="IPR027417">
    <property type="entry name" value="P-loop_NTPase"/>
</dbReference>
<keyword evidence="3 9" id="KW-0548">Nucleotidyltransferase</keyword>
<name>A0AAT9LBC6_9FIRM</name>
<accession>A0AAT9LBC6</accession>
<dbReference type="Gene3D" id="1.20.272.10">
    <property type="match status" value="1"/>
</dbReference>
<evidence type="ECO:0000256" key="3">
    <source>
        <dbReference type="ARBA" id="ARBA00022695"/>
    </source>
</evidence>
<dbReference type="GO" id="GO:0003887">
    <property type="term" value="F:DNA-directed DNA polymerase activity"/>
    <property type="evidence" value="ECO:0007669"/>
    <property type="project" value="UniProtKB-KW"/>
</dbReference>
<dbReference type="KEGG" id="fcz:IMF26_05550"/>
<dbReference type="PANTHER" id="PTHR34388">
    <property type="entry name" value="DNA POLYMERASE III SUBUNIT DELTA"/>
    <property type="match status" value="1"/>
</dbReference>
<dbReference type="InterPro" id="IPR005790">
    <property type="entry name" value="DNA_polIII_delta"/>
</dbReference>
<evidence type="ECO:0000256" key="1">
    <source>
        <dbReference type="ARBA" id="ARBA00012417"/>
    </source>
</evidence>
<evidence type="ECO:0000256" key="6">
    <source>
        <dbReference type="ARBA" id="ARBA00034754"/>
    </source>
</evidence>
<dbReference type="NCBIfam" id="TIGR01128">
    <property type="entry name" value="holA"/>
    <property type="match status" value="1"/>
</dbReference>
<dbReference type="Pfam" id="PF21694">
    <property type="entry name" value="DNA_pol3_delta_C"/>
    <property type="match status" value="1"/>
</dbReference>
<dbReference type="AlphaFoldDB" id="A0AAT9LBC6"/>
<reference evidence="9" key="1">
    <citation type="submission" date="2020-10" db="EMBL/GenBank/DDBJ databases">
        <authorList>
            <person name="Kadnikov V."/>
            <person name="Beletsky A.V."/>
            <person name="Mardanov A.V."/>
            <person name="Karnachuk O.V."/>
            <person name="Ravin N.V."/>
        </authorList>
    </citation>
    <scope>NUCLEOTIDE SEQUENCE</scope>
    <source>
        <strain evidence="9">Bu02</strain>
    </source>
</reference>
<dbReference type="Gene3D" id="3.40.50.300">
    <property type="entry name" value="P-loop containing nucleotide triphosphate hydrolases"/>
    <property type="match status" value="1"/>
</dbReference>
<evidence type="ECO:0000313" key="9">
    <source>
        <dbReference type="EMBL" id="QUL97597.1"/>
    </source>
</evidence>
<dbReference type="GO" id="GO:0003677">
    <property type="term" value="F:DNA binding"/>
    <property type="evidence" value="ECO:0007669"/>
    <property type="project" value="InterPro"/>
</dbReference>
<dbReference type="InterPro" id="IPR008921">
    <property type="entry name" value="DNA_pol3_clamp-load_cplx_C"/>
</dbReference>
<gene>
    <name evidence="9" type="primary">holA</name>
    <name evidence="9" type="ORF">IMF26_05550</name>
</gene>
<dbReference type="EC" id="2.7.7.7" evidence="1"/>
<dbReference type="SUPFAM" id="SSF48019">
    <property type="entry name" value="post-AAA+ oligomerization domain-like"/>
    <property type="match status" value="1"/>
</dbReference>
<reference evidence="9" key="2">
    <citation type="journal article" date="2023" name="Biology">
        <title>Prokaryotic Life Associated with Coal-Fire Gas Vents Revealed by Metagenomics.</title>
        <authorList>
            <person name="Kadnikov V.V."/>
            <person name="Mardanov A.V."/>
            <person name="Beletsky A.V."/>
            <person name="Karnachuk O.V."/>
            <person name="Ravin N.V."/>
        </authorList>
    </citation>
    <scope>NUCLEOTIDE SEQUENCE</scope>
    <source>
        <strain evidence="9">Bu02</strain>
    </source>
</reference>
<feature type="domain" description="DNA polymerase III delta subunit-like C-terminal" evidence="8">
    <location>
        <begin position="210"/>
        <end position="327"/>
    </location>
</feature>
<keyword evidence="4" id="KW-0235">DNA replication</keyword>
<comment type="similarity">
    <text evidence="6">Belongs to the DNA polymerase HolA subunit family.</text>
</comment>
<evidence type="ECO:0000259" key="8">
    <source>
        <dbReference type="Pfam" id="PF21694"/>
    </source>
</evidence>
<keyword evidence="5" id="KW-0239">DNA-directed DNA polymerase</keyword>
<evidence type="ECO:0000256" key="2">
    <source>
        <dbReference type="ARBA" id="ARBA00022679"/>
    </source>
</evidence>
<protein>
    <recommendedName>
        <fullName evidence="1">DNA-directed DNA polymerase</fullName>
        <ecNumber evidence="1">2.7.7.7</ecNumber>
    </recommendedName>
</protein>
<dbReference type="InterPro" id="IPR048466">
    <property type="entry name" value="DNA_pol3_delta-like_C"/>
</dbReference>
<organism evidence="9">
    <name type="scientific">Candidatus Fermentithermobacillus carboniphilus</name>
    <dbReference type="NCBI Taxonomy" id="3085328"/>
    <lineage>
        <taxon>Bacteria</taxon>
        <taxon>Bacillati</taxon>
        <taxon>Bacillota</taxon>
        <taxon>Candidatus Fermentithermobacillia</taxon>
        <taxon>Candidatus Fermentithermobacillales</taxon>
        <taxon>Candidatus Fermentithermobacillaceae</taxon>
        <taxon>Candidatus Fermentithermobacillus</taxon>
    </lineage>
</organism>
<dbReference type="GO" id="GO:0009360">
    <property type="term" value="C:DNA polymerase III complex"/>
    <property type="evidence" value="ECO:0007669"/>
    <property type="project" value="TreeGrafter"/>
</dbReference>
<keyword evidence="2 9" id="KW-0808">Transferase</keyword>
<comment type="catalytic activity">
    <reaction evidence="7">
        <text>DNA(n) + a 2'-deoxyribonucleoside 5'-triphosphate = DNA(n+1) + diphosphate</text>
        <dbReference type="Rhea" id="RHEA:22508"/>
        <dbReference type="Rhea" id="RHEA-COMP:17339"/>
        <dbReference type="Rhea" id="RHEA-COMP:17340"/>
        <dbReference type="ChEBI" id="CHEBI:33019"/>
        <dbReference type="ChEBI" id="CHEBI:61560"/>
        <dbReference type="ChEBI" id="CHEBI:173112"/>
        <dbReference type="EC" id="2.7.7.7"/>
    </reaction>
</comment>
<dbReference type="PANTHER" id="PTHR34388:SF1">
    <property type="entry name" value="DNA POLYMERASE III SUBUNIT DELTA"/>
    <property type="match status" value="1"/>
</dbReference>
<dbReference type="Gene3D" id="1.10.8.60">
    <property type="match status" value="1"/>
</dbReference>